<evidence type="ECO:0000313" key="1">
    <source>
        <dbReference type="EMBL" id="NJC71768.1"/>
    </source>
</evidence>
<dbReference type="Proteomes" id="UP000722989">
    <property type="component" value="Unassembled WGS sequence"/>
</dbReference>
<organism evidence="1 2">
    <name type="scientific">Planosporangium thailandense</name>
    <dbReference type="NCBI Taxonomy" id="765197"/>
    <lineage>
        <taxon>Bacteria</taxon>
        <taxon>Bacillati</taxon>
        <taxon>Actinomycetota</taxon>
        <taxon>Actinomycetes</taxon>
        <taxon>Micromonosporales</taxon>
        <taxon>Micromonosporaceae</taxon>
        <taxon>Planosporangium</taxon>
    </lineage>
</organism>
<comment type="caution">
    <text evidence="1">The sequence shown here is derived from an EMBL/GenBank/DDBJ whole genome shotgun (WGS) entry which is preliminary data.</text>
</comment>
<evidence type="ECO:0000313" key="2">
    <source>
        <dbReference type="Proteomes" id="UP000722989"/>
    </source>
</evidence>
<protein>
    <submittedName>
        <fullName evidence="1">Uncharacterized protein</fullName>
    </submittedName>
</protein>
<accession>A0ABX0Y2U8</accession>
<proteinExistence type="predicted"/>
<gene>
    <name evidence="1" type="ORF">HC031_18875</name>
</gene>
<sequence length="160" mass="16859">MSSLLPQPKEVRDLFEDLLGRSITVGPANPVLAEDLKTTLVSLYTDDRTKLWAVVGMDLALTVYAGAAIGLLPPGGAQDCVDDGVVTDAVAENVREVCNIMTTLLNREGGPHLKLYQVFLPGETPPSDAGTLLLALGRRLDLTVDVAGYGSGRVSVALAE</sequence>
<name>A0ABX0Y2U8_9ACTN</name>
<dbReference type="RefSeq" id="WP_167926664.1">
    <property type="nucleotide sequence ID" value="NZ_JAATVY010000013.1"/>
</dbReference>
<reference evidence="1 2" key="1">
    <citation type="submission" date="2020-03" db="EMBL/GenBank/DDBJ databases">
        <title>WGS of the type strain of Planosporangium spp.</title>
        <authorList>
            <person name="Thawai C."/>
        </authorList>
    </citation>
    <scope>NUCLEOTIDE SEQUENCE [LARGE SCALE GENOMIC DNA]</scope>
    <source>
        <strain evidence="1 2">TBRC 5610</strain>
    </source>
</reference>
<dbReference type="EMBL" id="JAATVY010000013">
    <property type="protein sequence ID" value="NJC71768.1"/>
    <property type="molecule type" value="Genomic_DNA"/>
</dbReference>
<keyword evidence="2" id="KW-1185">Reference proteome</keyword>